<accession>A0A137RJ88</accession>
<proteinExistence type="inferred from homology"/>
<evidence type="ECO:0000313" key="3">
    <source>
        <dbReference type="EMBL" id="KXO00253.1"/>
    </source>
</evidence>
<dbReference type="PANTHER" id="PTHR43477">
    <property type="entry name" value="DIHYDROANTICAPSIN 7-DEHYDROGENASE"/>
    <property type="match status" value="1"/>
</dbReference>
<dbReference type="InterPro" id="IPR002347">
    <property type="entry name" value="SDR_fam"/>
</dbReference>
<gene>
    <name evidence="3" type="ORF">LS48_07290</name>
</gene>
<dbReference type="RefSeq" id="WP_062621465.1">
    <property type="nucleotide sequence ID" value="NZ_JRWG01000003.1"/>
</dbReference>
<dbReference type="PATRIC" id="fig|1548749.3.peg.1541"/>
<reference evidence="3 4" key="2">
    <citation type="journal article" date="2016" name="Int. J. Syst. Evol. Microbiol.">
        <title>Vitellibacter aquimaris sp. nov., a marine bacterium isolated from seawater.</title>
        <authorList>
            <person name="Thevarajoo S."/>
            <person name="Selvaratnam C."/>
            <person name="Goh K.M."/>
            <person name="Hong K.W."/>
            <person name="Chan X.Y."/>
            <person name="Chan K.G."/>
            <person name="Chong C.S."/>
        </authorList>
    </citation>
    <scope>NUCLEOTIDE SEQUENCE [LARGE SCALE GENOMIC DNA]</scope>
    <source>
        <strain evidence="3 4">D-24</strain>
    </source>
</reference>
<dbReference type="AlphaFoldDB" id="A0A137RJ88"/>
<comment type="caution">
    <text evidence="3">The sequence shown here is derived from an EMBL/GenBank/DDBJ whole genome shotgun (WGS) entry which is preliminary data.</text>
</comment>
<dbReference type="GO" id="GO:0016491">
    <property type="term" value="F:oxidoreductase activity"/>
    <property type="evidence" value="ECO:0007669"/>
    <property type="project" value="UniProtKB-KW"/>
</dbReference>
<dbReference type="PRINTS" id="PR00081">
    <property type="entry name" value="GDHRDH"/>
</dbReference>
<comment type="similarity">
    <text evidence="1">Belongs to the short-chain dehydrogenases/reductases (SDR) family.</text>
</comment>
<evidence type="ECO:0000256" key="2">
    <source>
        <dbReference type="ARBA" id="ARBA00023002"/>
    </source>
</evidence>
<dbReference type="EMBL" id="JRWG01000003">
    <property type="protein sequence ID" value="KXO00253.1"/>
    <property type="molecule type" value="Genomic_DNA"/>
</dbReference>
<dbReference type="InterPro" id="IPR036291">
    <property type="entry name" value="NAD(P)-bd_dom_sf"/>
</dbReference>
<name>A0A137RJ88_9FLAO</name>
<keyword evidence="2" id="KW-0560">Oxidoreductase</keyword>
<dbReference type="OrthoDB" id="9803333at2"/>
<reference evidence="4" key="1">
    <citation type="submission" date="2014-10" db="EMBL/GenBank/DDBJ databases">
        <title>Genome sequencing of Vitellibacter sp. D-24.</title>
        <authorList>
            <person name="Thevarajoo S."/>
            <person name="Selvaratnam C."/>
            <person name="Goh K.M."/>
            <person name="Chong C.S."/>
        </authorList>
    </citation>
    <scope>NUCLEOTIDE SEQUENCE [LARGE SCALE GENOMIC DNA]</scope>
    <source>
        <strain evidence="4">D-24</strain>
    </source>
</reference>
<dbReference type="Proteomes" id="UP000070138">
    <property type="component" value="Unassembled WGS sequence"/>
</dbReference>
<dbReference type="PANTHER" id="PTHR43477:SF1">
    <property type="entry name" value="DIHYDROANTICAPSIN 7-DEHYDROGENASE"/>
    <property type="match status" value="1"/>
</dbReference>
<evidence type="ECO:0000313" key="4">
    <source>
        <dbReference type="Proteomes" id="UP000070138"/>
    </source>
</evidence>
<sequence>MGEFKNQWALILGGSSGLGLATAKKLASEGMNICIVHRDRKSNLKKFEAEVKQMQSSGITVKTFNKDALKEEVREEIIKDLPKHSVKILLHSIAKGSLKTMNASKETMLTKQDFDITIHAMATSWYEWTQTLIEHQGFANGARNIAFTSEGNSRVWPGYAAVSAAKSVLEALMRNMAVELAPLKITTNCVQAGTTETPSFLAIPGSEKLIEMAKLRNPQNRLTKPEDVANSVYLLCKKEADWINGTILKVDGGESLR</sequence>
<dbReference type="Gene3D" id="3.40.50.720">
    <property type="entry name" value="NAD(P)-binding Rossmann-like Domain"/>
    <property type="match status" value="2"/>
</dbReference>
<organism evidence="3 4">
    <name type="scientific">Aequorivita aquimaris</name>
    <dbReference type="NCBI Taxonomy" id="1548749"/>
    <lineage>
        <taxon>Bacteria</taxon>
        <taxon>Pseudomonadati</taxon>
        <taxon>Bacteroidota</taxon>
        <taxon>Flavobacteriia</taxon>
        <taxon>Flavobacteriales</taxon>
        <taxon>Flavobacteriaceae</taxon>
        <taxon>Aequorivita</taxon>
    </lineage>
</organism>
<keyword evidence="4" id="KW-1185">Reference proteome</keyword>
<dbReference type="STRING" id="1548749.LS48_07290"/>
<evidence type="ECO:0000256" key="1">
    <source>
        <dbReference type="ARBA" id="ARBA00006484"/>
    </source>
</evidence>
<protein>
    <submittedName>
        <fullName evidence="3">Short-chain dehydrogenase</fullName>
    </submittedName>
</protein>
<dbReference type="Pfam" id="PF13561">
    <property type="entry name" value="adh_short_C2"/>
    <property type="match status" value="1"/>
</dbReference>
<dbReference type="SUPFAM" id="SSF51735">
    <property type="entry name" value="NAD(P)-binding Rossmann-fold domains"/>
    <property type="match status" value="1"/>
</dbReference>
<dbReference type="InterPro" id="IPR051122">
    <property type="entry name" value="SDR_DHRS6-like"/>
</dbReference>